<protein>
    <recommendedName>
        <fullName evidence="1">BTB domain-containing protein</fullName>
    </recommendedName>
</protein>
<proteinExistence type="predicted"/>
<reference evidence="2 3" key="1">
    <citation type="submission" date="2021-08" db="EMBL/GenBank/DDBJ databases">
        <title>Draft Genome Sequence of Phanerochaete sordida strain YK-624.</title>
        <authorList>
            <person name="Mori T."/>
            <person name="Dohra H."/>
            <person name="Suzuki T."/>
            <person name="Kawagishi H."/>
            <person name="Hirai H."/>
        </authorList>
    </citation>
    <scope>NUCLEOTIDE SEQUENCE [LARGE SCALE GENOMIC DNA]</scope>
    <source>
        <strain evidence="2 3">YK-624</strain>
    </source>
</reference>
<dbReference type="OrthoDB" id="3248190at2759"/>
<feature type="domain" description="BTB" evidence="1">
    <location>
        <begin position="65"/>
        <end position="129"/>
    </location>
</feature>
<gene>
    <name evidence="2" type="ORF">PsYK624_154570</name>
</gene>
<sequence>MSSGTPSEELHVSLSDTESFMDIQATSSPRASAQDLPIPATETAQNVSSVKQAQYKHPKYYFDDGSVLFLVGGLSYRVHRYLFSRESPYWSALLPRESNSDTFDLADKDTHDFDAFLDVLYSTCYRSPDISTTREWSAVLRLATEWSFDGIRALAVERLEPIASPIEKLVLSYSHAIAEWRSAAYTALCARNEPLTASEVAAMQAEDVALIMSVRETLLREGVWPGTSVDYPRVAEAVAVAMEPGAVGPEEAPPAAKPTSAPALSSSVDVATDNTSFTASPTTFSDFYADISGLLDVLGEETFLEVATEITRWINSGNNEHGYTVLEYTADVLFDKVARGDGCTWHAKLCGWLVRELPERTSAFATRDVQKYLFNRFLAKMEGIRSRSESVSSATSSRDTHIANLIGELSREGLLVVADFCEVLEASMPNAPERERRERQLQLFCQLLSAAAPHVRQSLVRTNREDIRLRMDRCMSAIRDVKKAQVNYGTESVLKDALKAMSRMGWR</sequence>
<dbReference type="InterPro" id="IPR011333">
    <property type="entry name" value="SKP1/BTB/POZ_sf"/>
</dbReference>
<dbReference type="Gene3D" id="1.25.40.180">
    <property type="match status" value="1"/>
</dbReference>
<dbReference type="EMBL" id="BPQB01000104">
    <property type="protein sequence ID" value="GJE99208.1"/>
    <property type="molecule type" value="Genomic_DNA"/>
</dbReference>
<dbReference type="PROSITE" id="PS50097">
    <property type="entry name" value="BTB"/>
    <property type="match status" value="1"/>
</dbReference>
<dbReference type="InterPro" id="IPR000210">
    <property type="entry name" value="BTB/POZ_dom"/>
</dbReference>
<dbReference type="Pfam" id="PF00651">
    <property type="entry name" value="BTB"/>
    <property type="match status" value="1"/>
</dbReference>
<dbReference type="Proteomes" id="UP000703269">
    <property type="component" value="Unassembled WGS sequence"/>
</dbReference>
<name>A0A9P3LL13_9APHY</name>
<evidence type="ECO:0000259" key="1">
    <source>
        <dbReference type="PROSITE" id="PS50097"/>
    </source>
</evidence>
<keyword evidence="3" id="KW-1185">Reference proteome</keyword>
<organism evidence="2 3">
    <name type="scientific">Phanerochaete sordida</name>
    <dbReference type="NCBI Taxonomy" id="48140"/>
    <lineage>
        <taxon>Eukaryota</taxon>
        <taxon>Fungi</taxon>
        <taxon>Dikarya</taxon>
        <taxon>Basidiomycota</taxon>
        <taxon>Agaricomycotina</taxon>
        <taxon>Agaricomycetes</taxon>
        <taxon>Polyporales</taxon>
        <taxon>Phanerochaetaceae</taxon>
        <taxon>Phanerochaete</taxon>
    </lineage>
</organism>
<evidence type="ECO:0000313" key="2">
    <source>
        <dbReference type="EMBL" id="GJE99208.1"/>
    </source>
</evidence>
<comment type="caution">
    <text evidence="2">The sequence shown here is derived from an EMBL/GenBank/DDBJ whole genome shotgun (WGS) entry which is preliminary data.</text>
</comment>
<dbReference type="AlphaFoldDB" id="A0A9P3LL13"/>
<dbReference type="Gene3D" id="3.30.710.10">
    <property type="entry name" value="Potassium Channel Kv1.1, Chain A"/>
    <property type="match status" value="1"/>
</dbReference>
<evidence type="ECO:0000313" key="3">
    <source>
        <dbReference type="Proteomes" id="UP000703269"/>
    </source>
</evidence>
<dbReference type="SUPFAM" id="SSF54695">
    <property type="entry name" value="POZ domain"/>
    <property type="match status" value="1"/>
</dbReference>
<accession>A0A9P3LL13</accession>